<sequence length="522" mass="58669">MGITIASTAALAGIVLLLTVTYVLGLAFYRLYLSPLAKFPGPKWAAVTSWYQRYFDLIAEQHGGQFPKEIRRMHEQYGPIVRIAPDELHIDDPEYWHEVYGNSSTAKPIDKQAKLQDRFGLPGAIFSTPEAELHRTRRHAMAGFFSRPNLRETQSRVNALVERMSQRISTEYAGTNRVLDVGEMLSCLAVDIVTEVCFRRCTNCIEAPDFKAPLVLTVMTTIWMSQWSAHFRPVIALIESLPDFAVLKLLPTLKPILDLRVSIRNQVQQILSQMNKPTVGTKDFRGSGQDTIFDEMLASKTPSSELTHDRLSQEAIGLTTAGVETVKATMTYAIYHCLEDPAVGARLKAELVEAIPNPAVIPPWVELEKLPYLTGVINESLRMSYGTVQRSPRINRLHPMQYKEWTIPPGTAVGMDSYHMHNNPKVFPDPFVFRPERWTGNPKGPNGVQPLTNYLTTFGAGSRICVAMNLAYMEIFVTLATVLRRHEFQLFETTSADVEFAIDMIAPMPQRDSRGVRVTVDA</sequence>
<dbReference type="InterPro" id="IPR050121">
    <property type="entry name" value="Cytochrome_P450_monoxygenase"/>
</dbReference>
<keyword evidence="5 7" id="KW-0408">Iron</keyword>
<reference evidence="10" key="1">
    <citation type="submission" date="2020-01" db="EMBL/GenBank/DDBJ databases">
        <authorList>
            <consortium name="DOE Joint Genome Institute"/>
            <person name="Haridas S."/>
            <person name="Albert R."/>
            <person name="Binder M."/>
            <person name="Bloem J."/>
            <person name="Labutti K."/>
            <person name="Salamov A."/>
            <person name="Andreopoulos B."/>
            <person name="Baker S.E."/>
            <person name="Barry K."/>
            <person name="Bills G."/>
            <person name="Bluhm B.H."/>
            <person name="Cannon C."/>
            <person name="Castanera R."/>
            <person name="Culley D.E."/>
            <person name="Daum C."/>
            <person name="Ezra D."/>
            <person name="Gonzalez J.B."/>
            <person name="Henrissat B."/>
            <person name="Kuo A."/>
            <person name="Liang C."/>
            <person name="Lipzen A."/>
            <person name="Lutzoni F."/>
            <person name="Magnuson J."/>
            <person name="Mondo S."/>
            <person name="Nolan M."/>
            <person name="Ohm R."/>
            <person name="Pangilinan J."/>
            <person name="Park H.-J."/>
            <person name="Ramirez L."/>
            <person name="Alfaro M."/>
            <person name="Sun H."/>
            <person name="Tritt A."/>
            <person name="Yoshinaga Y."/>
            <person name="Zwiers L.-H."/>
            <person name="Turgeon B.G."/>
            <person name="Goodwin S.B."/>
            <person name="Spatafora J.W."/>
            <person name="Crous P.W."/>
            <person name="Grigoriev I.V."/>
        </authorList>
    </citation>
    <scope>NUCLEOTIDE SEQUENCE</scope>
    <source>
        <strain evidence="10">CBS 342.82</strain>
    </source>
</reference>
<reference evidence="10" key="2">
    <citation type="submission" date="2020-04" db="EMBL/GenBank/DDBJ databases">
        <authorList>
            <consortium name="NCBI Genome Project"/>
        </authorList>
    </citation>
    <scope>NUCLEOTIDE SEQUENCE</scope>
    <source>
        <strain evidence="10">CBS 342.82</strain>
    </source>
</reference>
<evidence type="ECO:0000313" key="10">
    <source>
        <dbReference type="RefSeq" id="XP_033455582.1"/>
    </source>
</evidence>
<evidence type="ECO:0000256" key="5">
    <source>
        <dbReference type="ARBA" id="ARBA00023004"/>
    </source>
</evidence>
<evidence type="ECO:0000256" key="4">
    <source>
        <dbReference type="ARBA" id="ARBA00023002"/>
    </source>
</evidence>
<dbReference type="InterPro" id="IPR017972">
    <property type="entry name" value="Cyt_P450_CS"/>
</dbReference>
<dbReference type="InterPro" id="IPR001128">
    <property type="entry name" value="Cyt_P450"/>
</dbReference>
<dbReference type="PRINTS" id="PR00385">
    <property type="entry name" value="P450"/>
</dbReference>
<keyword evidence="6 8" id="KW-0503">Monooxygenase</keyword>
<dbReference type="Pfam" id="PF00067">
    <property type="entry name" value="p450"/>
    <property type="match status" value="1"/>
</dbReference>
<comment type="similarity">
    <text evidence="2 8">Belongs to the cytochrome P450 family.</text>
</comment>
<dbReference type="RefSeq" id="XP_033455582.1">
    <property type="nucleotide sequence ID" value="XM_033607134.1"/>
</dbReference>
<evidence type="ECO:0000256" key="8">
    <source>
        <dbReference type="RuleBase" id="RU000461"/>
    </source>
</evidence>
<proteinExistence type="inferred from homology"/>
<dbReference type="AlphaFoldDB" id="A0A6J3LRU0"/>
<keyword evidence="3 7" id="KW-0479">Metal-binding</keyword>
<protein>
    <submittedName>
        <fullName evidence="10">Cytochrome P450</fullName>
    </submittedName>
</protein>
<dbReference type="PANTHER" id="PTHR24305:SF157">
    <property type="entry name" value="N-ACETYLTRYPTOPHAN 6-HYDROXYLASE IVOC-RELATED"/>
    <property type="match status" value="1"/>
</dbReference>
<keyword evidence="4 8" id="KW-0560">Oxidoreductase</keyword>
<dbReference type="CDD" id="cd11062">
    <property type="entry name" value="CYP58-like"/>
    <property type="match status" value="1"/>
</dbReference>
<dbReference type="GeneID" id="54364934"/>
<dbReference type="GO" id="GO:0004497">
    <property type="term" value="F:monooxygenase activity"/>
    <property type="evidence" value="ECO:0007669"/>
    <property type="project" value="UniProtKB-KW"/>
</dbReference>
<gene>
    <name evidence="10" type="ORF">K489DRAFT_404918</name>
</gene>
<dbReference type="InterPro" id="IPR002401">
    <property type="entry name" value="Cyt_P450_E_grp-I"/>
</dbReference>
<dbReference type="GO" id="GO:0016705">
    <property type="term" value="F:oxidoreductase activity, acting on paired donors, with incorporation or reduction of molecular oxygen"/>
    <property type="evidence" value="ECO:0007669"/>
    <property type="project" value="InterPro"/>
</dbReference>
<dbReference type="GO" id="GO:0005506">
    <property type="term" value="F:iron ion binding"/>
    <property type="evidence" value="ECO:0007669"/>
    <property type="project" value="InterPro"/>
</dbReference>
<evidence type="ECO:0000256" key="6">
    <source>
        <dbReference type="ARBA" id="ARBA00023033"/>
    </source>
</evidence>
<evidence type="ECO:0000256" key="1">
    <source>
        <dbReference type="ARBA" id="ARBA00001971"/>
    </source>
</evidence>
<organism evidence="10">
    <name type="scientific">Dissoconium aciculare CBS 342.82</name>
    <dbReference type="NCBI Taxonomy" id="1314786"/>
    <lineage>
        <taxon>Eukaryota</taxon>
        <taxon>Fungi</taxon>
        <taxon>Dikarya</taxon>
        <taxon>Ascomycota</taxon>
        <taxon>Pezizomycotina</taxon>
        <taxon>Dothideomycetes</taxon>
        <taxon>Dothideomycetidae</taxon>
        <taxon>Mycosphaerellales</taxon>
        <taxon>Dissoconiaceae</taxon>
        <taxon>Dissoconium</taxon>
    </lineage>
</organism>
<keyword evidence="9" id="KW-1185">Reference proteome</keyword>
<keyword evidence="7 8" id="KW-0349">Heme</keyword>
<evidence type="ECO:0000313" key="9">
    <source>
        <dbReference type="Proteomes" id="UP000504637"/>
    </source>
</evidence>
<dbReference type="InterPro" id="IPR036396">
    <property type="entry name" value="Cyt_P450_sf"/>
</dbReference>
<name>A0A6J3LRU0_9PEZI</name>
<evidence type="ECO:0000256" key="2">
    <source>
        <dbReference type="ARBA" id="ARBA00010617"/>
    </source>
</evidence>
<accession>A0A6J3LRU0</accession>
<dbReference type="Proteomes" id="UP000504637">
    <property type="component" value="Unplaced"/>
</dbReference>
<reference evidence="10" key="3">
    <citation type="submission" date="2025-08" db="UniProtKB">
        <authorList>
            <consortium name="RefSeq"/>
        </authorList>
    </citation>
    <scope>IDENTIFICATION</scope>
    <source>
        <strain evidence="10">CBS 342.82</strain>
    </source>
</reference>
<dbReference type="SUPFAM" id="SSF48264">
    <property type="entry name" value="Cytochrome P450"/>
    <property type="match status" value="1"/>
</dbReference>
<evidence type="ECO:0000256" key="7">
    <source>
        <dbReference type="PIRSR" id="PIRSR602401-1"/>
    </source>
</evidence>
<dbReference type="GO" id="GO:0020037">
    <property type="term" value="F:heme binding"/>
    <property type="evidence" value="ECO:0007669"/>
    <property type="project" value="InterPro"/>
</dbReference>
<comment type="cofactor">
    <cofactor evidence="1 7">
        <name>heme</name>
        <dbReference type="ChEBI" id="CHEBI:30413"/>
    </cofactor>
</comment>
<dbReference type="PRINTS" id="PR00463">
    <property type="entry name" value="EP450I"/>
</dbReference>
<dbReference type="PANTHER" id="PTHR24305">
    <property type="entry name" value="CYTOCHROME P450"/>
    <property type="match status" value="1"/>
</dbReference>
<dbReference type="OrthoDB" id="3945418at2759"/>
<dbReference type="Gene3D" id="1.10.630.10">
    <property type="entry name" value="Cytochrome P450"/>
    <property type="match status" value="1"/>
</dbReference>
<evidence type="ECO:0000256" key="3">
    <source>
        <dbReference type="ARBA" id="ARBA00022723"/>
    </source>
</evidence>
<feature type="binding site" description="axial binding residue" evidence="7">
    <location>
        <position position="465"/>
    </location>
    <ligand>
        <name>heme</name>
        <dbReference type="ChEBI" id="CHEBI:30413"/>
    </ligand>
    <ligandPart>
        <name>Fe</name>
        <dbReference type="ChEBI" id="CHEBI:18248"/>
    </ligandPart>
</feature>
<dbReference type="PROSITE" id="PS00086">
    <property type="entry name" value="CYTOCHROME_P450"/>
    <property type="match status" value="1"/>
</dbReference>